<dbReference type="RefSeq" id="XP_013021599.1">
    <property type="nucleotide sequence ID" value="XM_013166145.1"/>
</dbReference>
<reference evidence="2 3" key="1">
    <citation type="journal article" date="2011" name="Science">
        <title>Comparative functional genomics of the fission yeasts.</title>
        <authorList>
            <person name="Rhind N."/>
            <person name="Chen Z."/>
            <person name="Yassour M."/>
            <person name="Thompson D.A."/>
            <person name="Haas B.J."/>
            <person name="Habib N."/>
            <person name="Wapinski I."/>
            <person name="Roy S."/>
            <person name="Lin M.F."/>
            <person name="Heiman D.I."/>
            <person name="Young S.K."/>
            <person name="Furuya K."/>
            <person name="Guo Y."/>
            <person name="Pidoux A."/>
            <person name="Chen H.M."/>
            <person name="Robbertse B."/>
            <person name="Goldberg J.M."/>
            <person name="Aoki K."/>
            <person name="Bayne E.H."/>
            <person name="Berlin A.M."/>
            <person name="Desjardins C.A."/>
            <person name="Dobbs E."/>
            <person name="Dukaj L."/>
            <person name="Fan L."/>
            <person name="FitzGerald M.G."/>
            <person name="French C."/>
            <person name="Gujja S."/>
            <person name="Hansen K."/>
            <person name="Keifenheim D."/>
            <person name="Levin J.Z."/>
            <person name="Mosher R.A."/>
            <person name="Mueller C.A."/>
            <person name="Pfiffner J."/>
            <person name="Priest M."/>
            <person name="Russ C."/>
            <person name="Smialowska A."/>
            <person name="Swoboda P."/>
            <person name="Sykes S.M."/>
            <person name="Vaughn M."/>
            <person name="Vengrova S."/>
            <person name="Yoder R."/>
            <person name="Zeng Q."/>
            <person name="Allshire R."/>
            <person name="Baulcombe D."/>
            <person name="Birren B.W."/>
            <person name="Brown W."/>
            <person name="Ekwall K."/>
            <person name="Kellis M."/>
            <person name="Leatherwood J."/>
            <person name="Levin H."/>
            <person name="Margalit H."/>
            <person name="Martienssen R."/>
            <person name="Nieduszynski C.A."/>
            <person name="Spatafora J.W."/>
            <person name="Friedman N."/>
            <person name="Dalgaard J.Z."/>
            <person name="Baumann P."/>
            <person name="Niki H."/>
            <person name="Regev A."/>
            <person name="Nusbaum C."/>
        </authorList>
    </citation>
    <scope>NUCLEOTIDE SEQUENCE [LARGE SCALE GENOMIC DNA]</scope>
    <source>
        <strain evidence="3">OY26 / ATCC MYA-4695 / CBS 11777 / NBRC 106824 / NRRL Y48691</strain>
    </source>
</reference>
<gene>
    <name evidence="2" type="ORF">SPOG_03881</name>
</gene>
<name>S9W4D0_SCHCR</name>
<protein>
    <submittedName>
        <fullName evidence="2">Uncharacterized protein</fullName>
    </submittedName>
</protein>
<accession>S9W4D0</accession>
<evidence type="ECO:0000313" key="3">
    <source>
        <dbReference type="Proteomes" id="UP000015464"/>
    </source>
</evidence>
<dbReference type="OrthoDB" id="2448497at2759"/>
<feature type="compositionally biased region" description="Acidic residues" evidence="1">
    <location>
        <begin position="164"/>
        <end position="188"/>
    </location>
</feature>
<feature type="compositionally biased region" description="Basic and acidic residues" evidence="1">
    <location>
        <begin position="40"/>
        <end position="91"/>
    </location>
</feature>
<dbReference type="AlphaFoldDB" id="S9W4D0"/>
<dbReference type="Proteomes" id="UP000015464">
    <property type="component" value="Unassembled WGS sequence"/>
</dbReference>
<organism evidence="2 3">
    <name type="scientific">Schizosaccharomyces cryophilus (strain OY26 / ATCC MYA-4695 / CBS 11777 / NBRC 106824 / NRRL Y48691)</name>
    <name type="common">Fission yeast</name>
    <dbReference type="NCBI Taxonomy" id="653667"/>
    <lineage>
        <taxon>Eukaryota</taxon>
        <taxon>Fungi</taxon>
        <taxon>Dikarya</taxon>
        <taxon>Ascomycota</taxon>
        <taxon>Taphrinomycotina</taxon>
        <taxon>Schizosaccharomycetes</taxon>
        <taxon>Schizosaccharomycetales</taxon>
        <taxon>Schizosaccharomycetaceae</taxon>
        <taxon>Schizosaccharomyces</taxon>
    </lineage>
</organism>
<feature type="region of interest" description="Disordered" evidence="1">
    <location>
        <begin position="136"/>
        <end position="188"/>
    </location>
</feature>
<dbReference type="OMA" id="FDERAYD"/>
<evidence type="ECO:0000256" key="1">
    <source>
        <dbReference type="SAM" id="MobiDB-lite"/>
    </source>
</evidence>
<dbReference type="EMBL" id="KE546988">
    <property type="protein sequence ID" value="EPY53354.1"/>
    <property type="molecule type" value="Genomic_DNA"/>
</dbReference>
<evidence type="ECO:0000313" key="2">
    <source>
        <dbReference type="EMBL" id="EPY53354.1"/>
    </source>
</evidence>
<proteinExistence type="predicted"/>
<feature type="compositionally biased region" description="Acidic residues" evidence="1">
    <location>
        <begin position="92"/>
        <end position="102"/>
    </location>
</feature>
<dbReference type="HOGENOM" id="CLU_1497078_0_0_1"/>
<dbReference type="STRING" id="653667.S9W4D0"/>
<dbReference type="GeneID" id="25038198"/>
<sequence length="188" mass="20974">MDLSLFSDIKSSINKEAKSQPSSKANRPSKKDTNNPAKKRKEEKERAPSDGKTNKKEQKSVEQRQTKKVKKEDETLLKDILELGGSKKDLELIDDAGSDEEIDPRQENNKSSKAGDNVDPNLLQDLSKFASQLGFAQNKFDERAYDSESDEDRSSEESSVSPDSDVEVSGQEDDASDQESDDDKAEKK</sequence>
<keyword evidence="3" id="KW-1185">Reference proteome</keyword>
<feature type="region of interest" description="Disordered" evidence="1">
    <location>
        <begin position="1"/>
        <end position="123"/>
    </location>
</feature>